<sequence>MTSAGGKIMESVLSSLEWRCIGPHRGGRVVAVAGDVSDPMTFYFGACAGGVWKTTDGGVTWRNVSDGFFRTAAVGAIAVSESDPNVIYVGTGEACIRNNVSHGDGVYKSTDAGRTWIHCGLSDTRHIGKIVIHPHDPDIVYVAALGHAFGPNEERGVFRSTDGGKTWEKVLYKSPRAGCHDIAMDRTNPRILFAAVWQVQRYPWALVSGGEECGLWRSFDGGDTWEEISRKPGLPTGLLGKIGVAVSPAKPGRVWALIEAEDGAVFRSDDYGETWIRLSEQSLLRTRPWYYMHITADPKDPDTVWVQNYSLWKSVDGGATFHRVPTPHGDDHALWIDPNNPLRMIEGNDGGACVTFNGGASWSSIYNQPTAQLYHVITDDQVPYRVYGSQQDNTAISVPSRSVDGAIHERDWYAPGGGESGYIAVKPDDPNIVVGSGPAGRRVFNDRLTLYDHRTKQVRDITIWPELYGWGVGAESLKYRIGWTFPIFFSKHDPNVLYVAGNHVFRSTDLGTTWEVISPDLTRNDPEKLKPSGGPITRDNTGAEVYCTIFALAESPLRPGLLWAGTDDGLVHVSEDGGRTWRNVTPPELPEWTLVSIVEPSPHDPATCYLAATRYKLDDFRPYLYKTADYGRTWTKITNGIPEGEFTRVIREDPNRRGLLYAGTETGLYISFDDGANWHRLGGNLPVVPIYDLVIKGVEMVVATHGRSFWILDDLTPFYQLDEPLDDAQPYLFRPRPTMRMRMDSARPYREPILGMVNYARVDTSVVSILPERRPDGSVAYRYLDAGENPPQGVIIHYYLPAELEGPVTLAILDQQGDELRSFSSEDGGLPVKPGINRFVWNMRLPGAPDVTAPDLEPWPRPDGPMVLPGTYQVRLAVGDHRLVQPFEIEPDPRITASSDDLQAQFELLRAIIEKLSLTNVTINQIDALLAQARNWEQRIAGLAGGEAVRRALAALQSELHSIRGELIDVHMRESQLWPSGLHEKFNALFDAVDSADYVPTRQSREVFAELSAQLDELVEQLRRVLDEQGGALNAAIREAGLAPIGLPA</sequence>
<name>A0AA41WC96_9BACT</name>
<dbReference type="SUPFAM" id="SSF110296">
    <property type="entry name" value="Oligoxyloglucan reducing end-specific cellobiohydrolase"/>
    <property type="match status" value="1"/>
</dbReference>
<dbReference type="CDD" id="cd15482">
    <property type="entry name" value="Sialidase_non-viral"/>
    <property type="match status" value="2"/>
</dbReference>
<dbReference type="SUPFAM" id="SSF50939">
    <property type="entry name" value="Sialidases"/>
    <property type="match status" value="1"/>
</dbReference>
<comment type="caution">
    <text evidence="3">The sequence shown here is derived from an EMBL/GenBank/DDBJ whole genome shotgun (WGS) entry which is preliminary data.</text>
</comment>
<dbReference type="InterPro" id="IPR052025">
    <property type="entry name" value="Xyloglucanase_GH74"/>
</dbReference>
<organism evidence="3 4">
    <name type="scientific">Thermalbibacter longus</name>
    <dbReference type="NCBI Taxonomy" id="2951981"/>
    <lineage>
        <taxon>Bacteria</taxon>
        <taxon>Pseudomonadati</taxon>
        <taxon>Thermomicrobiota</taxon>
        <taxon>Thermomicrobia</taxon>
        <taxon>Thermomicrobiales</taxon>
        <taxon>Thermomicrobiaceae</taxon>
        <taxon>Thermalbibacter</taxon>
    </lineage>
</organism>
<feature type="domain" description="Sortilin N-terminal" evidence="2">
    <location>
        <begin position="106"/>
        <end position="230"/>
    </location>
</feature>
<evidence type="ECO:0000256" key="1">
    <source>
        <dbReference type="ARBA" id="ARBA00022737"/>
    </source>
</evidence>
<keyword evidence="4" id="KW-1185">Reference proteome</keyword>
<evidence type="ECO:0000313" key="3">
    <source>
        <dbReference type="EMBL" id="MCM8747804.1"/>
    </source>
</evidence>
<dbReference type="GO" id="GO:0010411">
    <property type="term" value="P:xyloglucan metabolic process"/>
    <property type="evidence" value="ECO:0007669"/>
    <property type="project" value="TreeGrafter"/>
</dbReference>
<dbReference type="InterPro" id="IPR031778">
    <property type="entry name" value="Sortilin_N"/>
</dbReference>
<evidence type="ECO:0000259" key="2">
    <source>
        <dbReference type="Pfam" id="PF15902"/>
    </source>
</evidence>
<protein>
    <submittedName>
        <fullName evidence="3">Glycosyl hydrolase</fullName>
    </submittedName>
</protein>
<gene>
    <name evidence="3" type="ORF">NET02_01435</name>
</gene>
<dbReference type="InterPro" id="IPR015943">
    <property type="entry name" value="WD40/YVTN_repeat-like_dom_sf"/>
</dbReference>
<keyword evidence="3" id="KW-0378">Hydrolase</keyword>
<proteinExistence type="predicted"/>
<dbReference type="GO" id="GO:0016787">
    <property type="term" value="F:hydrolase activity"/>
    <property type="evidence" value="ECO:0007669"/>
    <property type="project" value="UniProtKB-KW"/>
</dbReference>
<dbReference type="PANTHER" id="PTHR43739:SF5">
    <property type="entry name" value="EXO-ALPHA-SIALIDASE"/>
    <property type="match status" value="1"/>
</dbReference>
<reference evidence="3" key="1">
    <citation type="submission" date="2022-06" db="EMBL/GenBank/DDBJ databases">
        <title>CFH 74404 Thermomicrobiaceae sp.</title>
        <authorList>
            <person name="Ming H."/>
            <person name="Li W.-J."/>
            <person name="Zhao Z."/>
        </authorList>
    </citation>
    <scope>NUCLEOTIDE SEQUENCE</scope>
    <source>
        <strain evidence="3">CFH 74404</strain>
    </source>
</reference>
<dbReference type="AlphaFoldDB" id="A0AA41WC96"/>
<dbReference type="Proteomes" id="UP001165306">
    <property type="component" value="Unassembled WGS sequence"/>
</dbReference>
<dbReference type="PANTHER" id="PTHR43739">
    <property type="entry name" value="XYLOGLUCANASE (EUROFUNG)"/>
    <property type="match status" value="1"/>
</dbReference>
<evidence type="ECO:0000313" key="4">
    <source>
        <dbReference type="Proteomes" id="UP001165306"/>
    </source>
</evidence>
<accession>A0AA41WC96</accession>
<dbReference type="InterPro" id="IPR036278">
    <property type="entry name" value="Sialidase_sf"/>
</dbReference>
<dbReference type="Gene3D" id="2.130.10.10">
    <property type="entry name" value="YVTN repeat-like/Quinoprotein amine dehydrogenase"/>
    <property type="match status" value="4"/>
</dbReference>
<dbReference type="Pfam" id="PF15902">
    <property type="entry name" value="Sortilin-Vps10"/>
    <property type="match status" value="1"/>
</dbReference>
<dbReference type="EMBL" id="JAMSLR010000001">
    <property type="protein sequence ID" value="MCM8747804.1"/>
    <property type="molecule type" value="Genomic_DNA"/>
</dbReference>
<keyword evidence="1" id="KW-0677">Repeat</keyword>